<keyword evidence="2" id="KW-1185">Reference proteome</keyword>
<organism evidence="1 2">
    <name type="scientific">Rhodopirellula bahusiensis</name>
    <dbReference type="NCBI Taxonomy" id="2014065"/>
    <lineage>
        <taxon>Bacteria</taxon>
        <taxon>Pseudomonadati</taxon>
        <taxon>Planctomycetota</taxon>
        <taxon>Planctomycetia</taxon>
        <taxon>Pirellulales</taxon>
        <taxon>Pirellulaceae</taxon>
        <taxon>Rhodopirellula</taxon>
    </lineage>
</organism>
<name>A0A2G1VZF9_9BACT</name>
<dbReference type="Proteomes" id="UP000225740">
    <property type="component" value="Unassembled WGS sequence"/>
</dbReference>
<sequence>MRNLMALLFCLGGLSFLPGCSSDEPVLLDYSEEDFRSMDEAAGIGADGEATEEVSFEKF</sequence>
<proteinExistence type="predicted"/>
<evidence type="ECO:0000313" key="2">
    <source>
        <dbReference type="Proteomes" id="UP000225740"/>
    </source>
</evidence>
<protein>
    <submittedName>
        <fullName evidence="1">Uncharacterized protein</fullName>
    </submittedName>
</protein>
<gene>
    <name evidence="1" type="ORF">CEE69_27105</name>
</gene>
<evidence type="ECO:0000313" key="1">
    <source>
        <dbReference type="EMBL" id="PHQ32178.1"/>
    </source>
</evidence>
<accession>A0A2G1VZF9</accession>
<comment type="caution">
    <text evidence="1">The sequence shown here is derived from an EMBL/GenBank/DDBJ whole genome shotgun (WGS) entry which is preliminary data.</text>
</comment>
<dbReference type="AlphaFoldDB" id="A0A2G1VZF9"/>
<reference evidence="1 2" key="1">
    <citation type="submission" date="2017-06" db="EMBL/GenBank/DDBJ databases">
        <title>Description of Rhodopirellula bahusiensis sp. nov.</title>
        <authorList>
            <person name="Kizina J."/>
            <person name="Harder J."/>
        </authorList>
    </citation>
    <scope>NUCLEOTIDE SEQUENCE [LARGE SCALE GENOMIC DNA]</scope>
    <source>
        <strain evidence="1 2">SWK21</strain>
    </source>
</reference>
<dbReference type="EMBL" id="NIZW01000031">
    <property type="protein sequence ID" value="PHQ32178.1"/>
    <property type="molecule type" value="Genomic_DNA"/>
</dbReference>